<evidence type="ECO:0000256" key="2">
    <source>
        <dbReference type="ARBA" id="ARBA00022475"/>
    </source>
</evidence>
<keyword evidence="2" id="KW-1003">Cell membrane</keyword>
<dbReference type="EMBL" id="JAPJZH010000002">
    <property type="protein sequence ID" value="MDA4844713.1"/>
    <property type="molecule type" value="Genomic_DNA"/>
</dbReference>
<evidence type="ECO:0000313" key="8">
    <source>
        <dbReference type="Proteomes" id="UP001148313"/>
    </source>
</evidence>
<keyword evidence="5 6" id="KW-0472">Membrane</keyword>
<dbReference type="SUPFAM" id="SSF56784">
    <property type="entry name" value="HAD-like"/>
    <property type="match status" value="1"/>
</dbReference>
<gene>
    <name evidence="7" type="ORF">OOZ53_05090</name>
</gene>
<feature type="transmembrane region" description="Helical" evidence="6">
    <location>
        <begin position="429"/>
        <end position="447"/>
    </location>
</feature>
<comment type="caution">
    <text evidence="7">The sequence shown here is derived from an EMBL/GenBank/DDBJ whole genome shotgun (WGS) entry which is preliminary data.</text>
</comment>
<comment type="subcellular location">
    <subcellularLocation>
        <location evidence="1">Membrane</location>
        <topology evidence="1">Multi-pass membrane protein</topology>
    </subcellularLocation>
</comment>
<feature type="transmembrane region" description="Helical" evidence="6">
    <location>
        <begin position="229"/>
        <end position="249"/>
    </location>
</feature>
<dbReference type="Proteomes" id="UP001148313">
    <property type="component" value="Unassembled WGS sequence"/>
</dbReference>
<evidence type="ECO:0000313" key="7">
    <source>
        <dbReference type="EMBL" id="MDA4844713.1"/>
    </source>
</evidence>
<dbReference type="InterPro" id="IPR044878">
    <property type="entry name" value="UbiA_sf"/>
</dbReference>
<dbReference type="InterPro" id="IPR036412">
    <property type="entry name" value="HAD-like_sf"/>
</dbReference>
<feature type="transmembrane region" description="Helical" evidence="6">
    <location>
        <begin position="351"/>
        <end position="371"/>
    </location>
</feature>
<protein>
    <submittedName>
        <fullName evidence="7">UbiA family prenyltransferase</fullName>
    </submittedName>
</protein>
<feature type="transmembrane region" description="Helical" evidence="6">
    <location>
        <begin position="300"/>
        <end position="318"/>
    </location>
</feature>
<proteinExistence type="predicted"/>
<evidence type="ECO:0000256" key="5">
    <source>
        <dbReference type="ARBA" id="ARBA00023136"/>
    </source>
</evidence>
<name>A0ABT4VJ25_9HYPH</name>
<dbReference type="Pfam" id="PF01040">
    <property type="entry name" value="UbiA"/>
    <property type="match status" value="1"/>
</dbReference>
<keyword evidence="3 6" id="KW-0812">Transmembrane</keyword>
<dbReference type="Gene3D" id="3.40.50.1000">
    <property type="entry name" value="HAD superfamily/HAD-like"/>
    <property type="match status" value="1"/>
</dbReference>
<dbReference type="PANTHER" id="PTHR11048:SF5">
    <property type="entry name" value="DECAPRENYL-PHOSPHATE PHOSPHORIBOSYLTRANSFERASE"/>
    <property type="match status" value="1"/>
</dbReference>
<dbReference type="InterPro" id="IPR039653">
    <property type="entry name" value="Prenyltransferase"/>
</dbReference>
<evidence type="ECO:0000256" key="6">
    <source>
        <dbReference type="SAM" id="Phobius"/>
    </source>
</evidence>
<dbReference type="InterPro" id="IPR023214">
    <property type="entry name" value="HAD_sf"/>
</dbReference>
<evidence type="ECO:0000256" key="1">
    <source>
        <dbReference type="ARBA" id="ARBA00004141"/>
    </source>
</evidence>
<dbReference type="PANTHER" id="PTHR11048">
    <property type="entry name" value="PRENYLTRANSFERASES"/>
    <property type="match status" value="1"/>
</dbReference>
<feature type="transmembrane region" description="Helical" evidence="6">
    <location>
        <begin position="392"/>
        <end position="417"/>
    </location>
</feature>
<dbReference type="Gene3D" id="1.10.357.140">
    <property type="entry name" value="UbiA prenyltransferase"/>
    <property type="match status" value="1"/>
</dbReference>
<reference evidence="7" key="1">
    <citation type="submission" date="2022-11" db="EMBL/GenBank/DDBJ databases">
        <title>Hoeflea poritis sp. nov., isolated from scleractinian coral Porites lutea.</title>
        <authorList>
            <person name="Zhang G."/>
            <person name="Wei Q."/>
            <person name="Cai L."/>
        </authorList>
    </citation>
    <scope>NUCLEOTIDE SEQUENCE</scope>
    <source>
        <strain evidence="7">E7-10</strain>
    </source>
</reference>
<organism evidence="7 8">
    <name type="scientific">Hoeflea poritis</name>
    <dbReference type="NCBI Taxonomy" id="2993659"/>
    <lineage>
        <taxon>Bacteria</taxon>
        <taxon>Pseudomonadati</taxon>
        <taxon>Pseudomonadota</taxon>
        <taxon>Alphaproteobacteria</taxon>
        <taxon>Hyphomicrobiales</taxon>
        <taxon>Rhizobiaceae</taxon>
        <taxon>Hoeflea</taxon>
    </lineage>
</organism>
<evidence type="ECO:0000256" key="3">
    <source>
        <dbReference type="ARBA" id="ARBA00022692"/>
    </source>
</evidence>
<accession>A0ABT4VJ25</accession>
<feature type="transmembrane region" description="Helical" evidence="6">
    <location>
        <begin position="323"/>
        <end position="345"/>
    </location>
</feature>
<evidence type="ECO:0000256" key="4">
    <source>
        <dbReference type="ARBA" id="ARBA00022989"/>
    </source>
</evidence>
<keyword evidence="8" id="KW-1185">Reference proteome</keyword>
<sequence length="487" mass="54114">MDIRVEDNRAHSDQQDVPLCVDLDGTLLKTDSLWESLIGLLMRNPLQIFAIIAWVLRGKAALKIEVAARTNRDPATWPYRQEIVDLLKREKRNGRRIVLATGAPETVAQGVARQLGLFDEVFHTTDDTNLTASRKERALVERFGEAGFDYIGDSRDDIAVFEAARRAFVVAPDRAAGRWAASHGAEVLVEQAVNARLLLKAMRVHQWLKNSLIAVPLVLHHELLNLDLLANVVLAFFSFSFAASFVYILNDLSDLENDRLHHRKKERPLASGRLSIPSGIRLACVLLVASLVLALPLPPIFLGVLFVYIAATTAYSYILKRKLLVDVFTLAGLFTLRIIAGGAAIASDLSFWLLAFSIFFFLSLALVKRYVELSELSSEEGSKKLGRGYYAIDFEMIGQAGISSAFGAALVLALYVNSEEVQQMYAMPLLLWPLCPMIAYMLLRIWMLARRGEMHDDPVVFIISDWRSQLVTAVGAILVLAAAVNPL</sequence>
<dbReference type="InterPro" id="IPR000537">
    <property type="entry name" value="UbiA_prenyltransferase"/>
</dbReference>
<dbReference type="Pfam" id="PF12710">
    <property type="entry name" value="HAD"/>
    <property type="match status" value="1"/>
</dbReference>
<keyword evidence="4 6" id="KW-1133">Transmembrane helix</keyword>
<feature type="transmembrane region" description="Helical" evidence="6">
    <location>
        <begin position="270"/>
        <end position="294"/>
    </location>
</feature>
<dbReference type="NCBIfam" id="NF006088">
    <property type="entry name" value="PRK08238.1"/>
    <property type="match status" value="1"/>
</dbReference>
<dbReference type="CDD" id="cd13963">
    <property type="entry name" value="PT_UbiA_2"/>
    <property type="match status" value="1"/>
</dbReference>